<evidence type="ECO:0000313" key="2">
    <source>
        <dbReference type="EMBL" id="SMG23386.1"/>
    </source>
</evidence>
<dbReference type="OrthoDB" id="9926325at2"/>
<keyword evidence="1" id="KW-1133">Transmembrane helix</keyword>
<proteinExistence type="predicted"/>
<evidence type="ECO:0000256" key="1">
    <source>
        <dbReference type="SAM" id="Phobius"/>
    </source>
</evidence>
<accession>A0A1X7J6Y1</accession>
<dbReference type="STRING" id="561720.SAMN06275492_10921"/>
<protein>
    <submittedName>
        <fullName evidence="2">Uncharacterized protein</fullName>
    </submittedName>
</protein>
<dbReference type="RefSeq" id="WP_159448236.1">
    <property type="nucleotide sequence ID" value="NZ_FXBB01000009.1"/>
</dbReference>
<name>A0A1X7J6Y1_9BACT</name>
<keyword evidence="1" id="KW-0812">Transmembrane</keyword>
<feature type="transmembrane region" description="Helical" evidence="1">
    <location>
        <begin position="6"/>
        <end position="22"/>
    </location>
</feature>
<evidence type="ECO:0000313" key="3">
    <source>
        <dbReference type="Proteomes" id="UP000193355"/>
    </source>
</evidence>
<keyword evidence="3" id="KW-1185">Reference proteome</keyword>
<keyword evidence="1" id="KW-0472">Membrane</keyword>
<gene>
    <name evidence="2" type="ORF">SAMN06275492_10921</name>
</gene>
<dbReference type="Proteomes" id="UP000193355">
    <property type="component" value="Unassembled WGS sequence"/>
</dbReference>
<reference evidence="3" key="1">
    <citation type="submission" date="2017-04" db="EMBL/GenBank/DDBJ databases">
        <authorList>
            <person name="Varghese N."/>
            <person name="Submissions S."/>
        </authorList>
    </citation>
    <scope>NUCLEOTIDE SEQUENCE [LARGE SCALE GENOMIC DNA]</scope>
    <source>
        <strain evidence="3">USBA 82</strain>
    </source>
</reference>
<dbReference type="EMBL" id="FXBB01000009">
    <property type="protein sequence ID" value="SMG23386.1"/>
    <property type="molecule type" value="Genomic_DNA"/>
</dbReference>
<organism evidence="2 3">
    <name type="scientific">Dethiosulfovibrio salsuginis</name>
    <dbReference type="NCBI Taxonomy" id="561720"/>
    <lineage>
        <taxon>Bacteria</taxon>
        <taxon>Thermotogati</taxon>
        <taxon>Synergistota</taxon>
        <taxon>Synergistia</taxon>
        <taxon>Synergistales</taxon>
        <taxon>Dethiosulfovibrionaceae</taxon>
        <taxon>Dethiosulfovibrio</taxon>
    </lineage>
</organism>
<sequence length="52" mass="5574">MNLRKIITLAVVIFIIGGTLYMKGHKGPESPDQAYAQVSGEYPELLDLGAPG</sequence>
<dbReference type="AlphaFoldDB" id="A0A1X7J6Y1"/>